<keyword evidence="3 5" id="KW-0874">Quinone</keyword>
<evidence type="ECO:0000256" key="3">
    <source>
        <dbReference type="HAMAP-Rule" id="MF_01357"/>
    </source>
</evidence>
<keyword evidence="3" id="KW-1003">Cell membrane</keyword>
<name>A0A7X8XYZ4_9BACT</name>
<dbReference type="Proteomes" id="UP000585050">
    <property type="component" value="Unassembled WGS sequence"/>
</dbReference>
<evidence type="ECO:0000313" key="7">
    <source>
        <dbReference type="EMBL" id="NLR94666.1"/>
    </source>
</evidence>
<evidence type="ECO:0000256" key="5">
    <source>
        <dbReference type="RuleBase" id="RU003582"/>
    </source>
</evidence>
<evidence type="ECO:0000256" key="1">
    <source>
        <dbReference type="ARBA" id="ARBA00007569"/>
    </source>
</evidence>
<dbReference type="EMBL" id="JABAIL010000014">
    <property type="protein sequence ID" value="NLR94666.1"/>
    <property type="molecule type" value="Genomic_DNA"/>
</dbReference>
<dbReference type="InterPro" id="IPR001268">
    <property type="entry name" value="NADH_UbQ_OxRdtase_30kDa_su"/>
</dbReference>
<dbReference type="AlphaFoldDB" id="A0A7X8XYZ4"/>
<organism evidence="7 8">
    <name type="scientific">Flammeovirga agarivorans</name>
    <dbReference type="NCBI Taxonomy" id="2726742"/>
    <lineage>
        <taxon>Bacteria</taxon>
        <taxon>Pseudomonadati</taxon>
        <taxon>Bacteroidota</taxon>
        <taxon>Cytophagia</taxon>
        <taxon>Cytophagales</taxon>
        <taxon>Flammeovirgaceae</taxon>
        <taxon>Flammeovirga</taxon>
    </lineage>
</organism>
<accession>A0A7X8XYZ4</accession>
<dbReference type="InterPro" id="IPR037232">
    <property type="entry name" value="NADH_quin_OxRdtase_su_C/D-like"/>
</dbReference>
<keyword evidence="3" id="KW-0472">Membrane</keyword>
<protein>
    <recommendedName>
        <fullName evidence="3">NADH-quinone oxidoreductase subunit C</fullName>
        <ecNumber evidence="3">7.1.1.-</ecNumber>
    </recommendedName>
    <alternativeName>
        <fullName evidence="3">NADH dehydrogenase I subunit C</fullName>
    </alternativeName>
    <alternativeName>
        <fullName evidence="3">NDH-1 subunit C</fullName>
    </alternativeName>
</protein>
<dbReference type="InterPro" id="IPR020396">
    <property type="entry name" value="NADH_UbQ_OxRdtase_CS"/>
</dbReference>
<dbReference type="GO" id="GO:0048038">
    <property type="term" value="F:quinone binding"/>
    <property type="evidence" value="ECO:0007669"/>
    <property type="project" value="UniProtKB-KW"/>
</dbReference>
<keyword evidence="3 4" id="KW-1278">Translocase</keyword>
<comment type="catalytic activity">
    <reaction evidence="3 5">
        <text>a quinone + NADH + 5 H(+)(in) = a quinol + NAD(+) + 4 H(+)(out)</text>
        <dbReference type="Rhea" id="RHEA:57888"/>
        <dbReference type="ChEBI" id="CHEBI:15378"/>
        <dbReference type="ChEBI" id="CHEBI:24646"/>
        <dbReference type="ChEBI" id="CHEBI:57540"/>
        <dbReference type="ChEBI" id="CHEBI:57945"/>
        <dbReference type="ChEBI" id="CHEBI:132124"/>
    </reaction>
</comment>
<dbReference type="EC" id="7.1.1.-" evidence="3"/>
<dbReference type="SUPFAM" id="SSF143243">
    <property type="entry name" value="Nqo5-like"/>
    <property type="match status" value="1"/>
</dbReference>
<dbReference type="PROSITE" id="PS00542">
    <property type="entry name" value="COMPLEX1_30K"/>
    <property type="match status" value="1"/>
</dbReference>
<comment type="function">
    <text evidence="3">NDH-1 shuttles electrons from NADH, via FMN and iron-sulfur (Fe-S) centers, to quinones in the respiratory chain. The immediate electron acceptor for the enzyme in this species is believed to be a menaquinone. Couples the redox reaction to proton translocation (for every two electrons transferred, four hydrogen ions are translocated across the cytoplasmic membrane), and thus conserves the redox energy in a proton gradient.</text>
</comment>
<keyword evidence="3 4" id="KW-0520">NAD</keyword>
<dbReference type="NCBIfam" id="TIGR01961">
    <property type="entry name" value="NuoC_fam"/>
    <property type="match status" value="1"/>
</dbReference>
<sequence length="163" mass="18889">MTTEEIAALIQENIKDCELEVNTKLPQHEIVVPADKIEEVCQFLKTDKTTFFDTLSCLTGLDNGPAKKSMEVLYHLYSIPNGYRLTLKVVLDREDPKLPSVTSVWKAANWHEREAWDLVGMKFENHPDLRRILSADDWIGHPLQKDYKEQDTYHGITVKYEKD</sequence>
<comment type="subunit">
    <text evidence="3">NDH-1 is composed of 14 different subunits. Subunits NuoB, C, D, E, F, and G constitute the peripheral sector of the complex.</text>
</comment>
<dbReference type="RefSeq" id="WP_168885375.1">
    <property type="nucleotide sequence ID" value="NZ_JABAIL010000014.1"/>
</dbReference>
<comment type="similarity">
    <text evidence="1 3 4">Belongs to the complex I 30 kDa subunit family.</text>
</comment>
<gene>
    <name evidence="3" type="primary">nuoC</name>
    <name evidence="7" type="ORF">HGP29_25905</name>
</gene>
<dbReference type="HAMAP" id="MF_01357">
    <property type="entry name" value="NDH1_NuoC"/>
    <property type="match status" value="1"/>
</dbReference>
<evidence type="ECO:0000256" key="4">
    <source>
        <dbReference type="RuleBase" id="RU003456"/>
    </source>
</evidence>
<evidence type="ECO:0000259" key="6">
    <source>
        <dbReference type="Pfam" id="PF00329"/>
    </source>
</evidence>
<dbReference type="PANTHER" id="PTHR10884">
    <property type="entry name" value="NADH DEHYDROGENASE UBIQUINONE IRON-SULFUR PROTEIN 3"/>
    <property type="match status" value="1"/>
</dbReference>
<dbReference type="Pfam" id="PF00329">
    <property type="entry name" value="Complex1_30kDa"/>
    <property type="match status" value="1"/>
</dbReference>
<comment type="caution">
    <text evidence="7">The sequence shown here is derived from an EMBL/GenBank/DDBJ whole genome shotgun (WGS) entry which is preliminary data.</text>
</comment>
<reference evidence="7 8" key="1">
    <citation type="submission" date="2020-04" db="EMBL/GenBank/DDBJ databases">
        <title>Flammeovirga sp. SR4, a novel species isolated from seawater.</title>
        <authorList>
            <person name="Wang X."/>
        </authorList>
    </citation>
    <scope>NUCLEOTIDE SEQUENCE [LARGE SCALE GENOMIC DNA]</scope>
    <source>
        <strain evidence="7 8">SR4</strain>
    </source>
</reference>
<keyword evidence="2 3" id="KW-0813">Transport</keyword>
<evidence type="ECO:0000256" key="2">
    <source>
        <dbReference type="ARBA" id="ARBA00022448"/>
    </source>
</evidence>
<dbReference type="InterPro" id="IPR010218">
    <property type="entry name" value="NADH_DH_suC"/>
</dbReference>
<dbReference type="PANTHER" id="PTHR10884:SF14">
    <property type="entry name" value="NADH DEHYDROGENASE [UBIQUINONE] IRON-SULFUR PROTEIN 3, MITOCHONDRIAL"/>
    <property type="match status" value="1"/>
</dbReference>
<keyword evidence="8" id="KW-1185">Reference proteome</keyword>
<dbReference type="Gene3D" id="3.30.460.80">
    <property type="entry name" value="NADH:ubiquinone oxidoreductase, 30kDa subunit"/>
    <property type="match status" value="1"/>
</dbReference>
<dbReference type="GO" id="GO:0005886">
    <property type="term" value="C:plasma membrane"/>
    <property type="evidence" value="ECO:0007669"/>
    <property type="project" value="UniProtKB-SubCell"/>
</dbReference>
<evidence type="ECO:0000313" key="8">
    <source>
        <dbReference type="Proteomes" id="UP000585050"/>
    </source>
</evidence>
<proteinExistence type="inferred from homology"/>
<comment type="subcellular location">
    <subcellularLocation>
        <location evidence="3">Cell membrane</location>
        <topology evidence="3">Peripheral membrane protein</topology>
        <orientation evidence="3">Cytoplasmic side</orientation>
    </subcellularLocation>
</comment>
<feature type="domain" description="NADH:ubiquinone oxidoreductase 30kDa subunit" evidence="6">
    <location>
        <begin position="30"/>
        <end position="151"/>
    </location>
</feature>
<dbReference type="GO" id="GO:0050136">
    <property type="term" value="F:NADH dehydrogenase (quinone) (non-electrogenic) activity"/>
    <property type="evidence" value="ECO:0007669"/>
    <property type="project" value="UniProtKB-UniRule"/>
</dbReference>
<dbReference type="GO" id="GO:0008137">
    <property type="term" value="F:NADH dehydrogenase (ubiquinone) activity"/>
    <property type="evidence" value="ECO:0007669"/>
    <property type="project" value="InterPro"/>
</dbReference>